<dbReference type="Proteomes" id="UP000821837">
    <property type="component" value="Chromosome 6"/>
</dbReference>
<feature type="compositionally biased region" description="Polar residues" evidence="1">
    <location>
        <begin position="33"/>
        <end position="48"/>
    </location>
</feature>
<feature type="compositionally biased region" description="Basic and acidic residues" evidence="1">
    <location>
        <begin position="154"/>
        <end position="165"/>
    </location>
</feature>
<dbReference type="EMBL" id="JABSTV010001252">
    <property type="protein sequence ID" value="KAH7946955.1"/>
    <property type="molecule type" value="Genomic_DNA"/>
</dbReference>
<evidence type="ECO:0000256" key="1">
    <source>
        <dbReference type="SAM" id="MobiDB-lite"/>
    </source>
</evidence>
<accession>A0A9D4PM97</accession>
<keyword evidence="3" id="KW-1185">Reference proteome</keyword>
<feature type="compositionally biased region" description="Basic and acidic residues" evidence="1">
    <location>
        <begin position="212"/>
        <end position="226"/>
    </location>
</feature>
<sequence>MDTSSTNKRTREEAEGKKVNVMKASEEPPAKAINTNARETQPSTSSSVPEGERDKRQVDEASKDQHEPVKGVDTAPTRRDTPQEVQPPVSVIESGEKCMVSSHGEGSPMAGKRPHESTVDSESQRDDGGGGEPPTKTPGVRSDLKASGECQPSGRKDESQDKKGQDVPGAEASMVRPKAVATKGEAPRSSSGVDATEEPVEGMDLTGASSKRPRDPSEGGDGREGDDGSCEGPPPKATLLRRATLKPKLNIPPDKRNSPLAAPP</sequence>
<feature type="compositionally biased region" description="Basic and acidic residues" evidence="1">
    <location>
        <begin position="113"/>
        <end position="128"/>
    </location>
</feature>
<evidence type="ECO:0000313" key="2">
    <source>
        <dbReference type="EMBL" id="KAH7946955.1"/>
    </source>
</evidence>
<feature type="region of interest" description="Disordered" evidence="1">
    <location>
        <begin position="1"/>
        <end position="264"/>
    </location>
</feature>
<feature type="compositionally biased region" description="Basic and acidic residues" evidence="1">
    <location>
        <begin position="9"/>
        <end position="29"/>
    </location>
</feature>
<feature type="compositionally biased region" description="Basic and acidic residues" evidence="1">
    <location>
        <begin position="50"/>
        <end position="82"/>
    </location>
</feature>
<comment type="caution">
    <text evidence="2">The sequence shown here is derived from an EMBL/GenBank/DDBJ whole genome shotgun (WGS) entry which is preliminary data.</text>
</comment>
<dbReference type="VEuPathDB" id="VectorBase:RSAN_033998"/>
<protein>
    <submittedName>
        <fullName evidence="2">Uncharacterized protein</fullName>
    </submittedName>
</protein>
<gene>
    <name evidence="2" type="ORF">HPB52_006224</name>
</gene>
<name>A0A9D4PM97_RHISA</name>
<dbReference type="AlphaFoldDB" id="A0A9D4PM97"/>
<organism evidence="2 3">
    <name type="scientific">Rhipicephalus sanguineus</name>
    <name type="common">Brown dog tick</name>
    <name type="synonym">Ixodes sanguineus</name>
    <dbReference type="NCBI Taxonomy" id="34632"/>
    <lineage>
        <taxon>Eukaryota</taxon>
        <taxon>Metazoa</taxon>
        <taxon>Ecdysozoa</taxon>
        <taxon>Arthropoda</taxon>
        <taxon>Chelicerata</taxon>
        <taxon>Arachnida</taxon>
        <taxon>Acari</taxon>
        <taxon>Parasitiformes</taxon>
        <taxon>Ixodida</taxon>
        <taxon>Ixodoidea</taxon>
        <taxon>Ixodidae</taxon>
        <taxon>Rhipicephalinae</taxon>
        <taxon>Rhipicephalus</taxon>
        <taxon>Rhipicephalus</taxon>
    </lineage>
</organism>
<evidence type="ECO:0000313" key="3">
    <source>
        <dbReference type="Proteomes" id="UP000821837"/>
    </source>
</evidence>
<reference evidence="2" key="2">
    <citation type="submission" date="2021-09" db="EMBL/GenBank/DDBJ databases">
        <authorList>
            <person name="Jia N."/>
            <person name="Wang J."/>
            <person name="Shi W."/>
            <person name="Du L."/>
            <person name="Sun Y."/>
            <person name="Zhan W."/>
            <person name="Jiang J."/>
            <person name="Wang Q."/>
            <person name="Zhang B."/>
            <person name="Ji P."/>
            <person name="Sakyi L.B."/>
            <person name="Cui X."/>
            <person name="Yuan T."/>
            <person name="Jiang B."/>
            <person name="Yang W."/>
            <person name="Lam T.T.-Y."/>
            <person name="Chang Q."/>
            <person name="Ding S."/>
            <person name="Wang X."/>
            <person name="Zhu J."/>
            <person name="Ruan X."/>
            <person name="Zhao L."/>
            <person name="Wei J."/>
            <person name="Que T."/>
            <person name="Du C."/>
            <person name="Cheng J."/>
            <person name="Dai P."/>
            <person name="Han X."/>
            <person name="Huang E."/>
            <person name="Gao Y."/>
            <person name="Liu J."/>
            <person name="Shao H."/>
            <person name="Ye R."/>
            <person name="Li L."/>
            <person name="Wei W."/>
            <person name="Wang X."/>
            <person name="Wang C."/>
            <person name="Huo Q."/>
            <person name="Li W."/>
            <person name="Guo W."/>
            <person name="Chen H."/>
            <person name="Chen S."/>
            <person name="Zhou L."/>
            <person name="Zhou L."/>
            <person name="Ni X."/>
            <person name="Tian J."/>
            <person name="Zhou Y."/>
            <person name="Sheng Y."/>
            <person name="Liu T."/>
            <person name="Pan Y."/>
            <person name="Xia L."/>
            <person name="Li J."/>
            <person name="Zhao F."/>
            <person name="Cao W."/>
        </authorList>
    </citation>
    <scope>NUCLEOTIDE SEQUENCE</scope>
    <source>
        <strain evidence="2">Rsan-2018</strain>
        <tissue evidence="2">Larvae</tissue>
    </source>
</reference>
<proteinExistence type="predicted"/>
<dbReference type="VEuPathDB" id="VectorBase:RSAN_050813"/>
<reference evidence="2" key="1">
    <citation type="journal article" date="2020" name="Cell">
        <title>Large-Scale Comparative Analyses of Tick Genomes Elucidate Their Genetic Diversity and Vector Capacities.</title>
        <authorList>
            <consortium name="Tick Genome and Microbiome Consortium (TIGMIC)"/>
            <person name="Jia N."/>
            <person name="Wang J."/>
            <person name="Shi W."/>
            <person name="Du L."/>
            <person name="Sun Y."/>
            <person name="Zhan W."/>
            <person name="Jiang J.F."/>
            <person name="Wang Q."/>
            <person name="Zhang B."/>
            <person name="Ji P."/>
            <person name="Bell-Sakyi L."/>
            <person name="Cui X.M."/>
            <person name="Yuan T.T."/>
            <person name="Jiang B.G."/>
            <person name="Yang W.F."/>
            <person name="Lam T.T."/>
            <person name="Chang Q.C."/>
            <person name="Ding S.J."/>
            <person name="Wang X.J."/>
            <person name="Zhu J.G."/>
            <person name="Ruan X.D."/>
            <person name="Zhao L."/>
            <person name="Wei J.T."/>
            <person name="Ye R.Z."/>
            <person name="Que T.C."/>
            <person name="Du C.H."/>
            <person name="Zhou Y.H."/>
            <person name="Cheng J.X."/>
            <person name="Dai P.F."/>
            <person name="Guo W.B."/>
            <person name="Han X.H."/>
            <person name="Huang E.J."/>
            <person name="Li L.F."/>
            <person name="Wei W."/>
            <person name="Gao Y.C."/>
            <person name="Liu J.Z."/>
            <person name="Shao H.Z."/>
            <person name="Wang X."/>
            <person name="Wang C.C."/>
            <person name="Yang T.C."/>
            <person name="Huo Q.B."/>
            <person name="Li W."/>
            <person name="Chen H.Y."/>
            <person name="Chen S.E."/>
            <person name="Zhou L.G."/>
            <person name="Ni X.B."/>
            <person name="Tian J.H."/>
            <person name="Sheng Y."/>
            <person name="Liu T."/>
            <person name="Pan Y.S."/>
            <person name="Xia L.Y."/>
            <person name="Li J."/>
            <person name="Zhao F."/>
            <person name="Cao W.C."/>
        </authorList>
    </citation>
    <scope>NUCLEOTIDE SEQUENCE</scope>
    <source>
        <strain evidence="2">Rsan-2018</strain>
    </source>
</reference>